<dbReference type="InterPro" id="IPR025420">
    <property type="entry name" value="DUF4143"/>
</dbReference>
<dbReference type="Pfam" id="PF13635">
    <property type="entry name" value="DUF4143"/>
    <property type="match status" value="1"/>
</dbReference>
<name>D6SR05_9BACT</name>
<dbReference type="InterPro" id="IPR003593">
    <property type="entry name" value="AAA+_ATPase"/>
</dbReference>
<dbReference type="EMBL" id="ACJN02000002">
    <property type="protein sequence ID" value="EFI35181.1"/>
    <property type="molecule type" value="Genomic_DNA"/>
</dbReference>
<evidence type="ECO:0000313" key="2">
    <source>
        <dbReference type="EMBL" id="EFI35181.1"/>
    </source>
</evidence>
<dbReference type="Pfam" id="PF13173">
    <property type="entry name" value="AAA_14"/>
    <property type="match status" value="1"/>
</dbReference>
<dbReference type="SUPFAM" id="SSF52540">
    <property type="entry name" value="P-loop containing nucleoside triphosphate hydrolases"/>
    <property type="match status" value="1"/>
</dbReference>
<organism evidence="2 3">
    <name type="scientific">Desulfonatronospira thiodismutans ASO3-1</name>
    <dbReference type="NCBI Taxonomy" id="555779"/>
    <lineage>
        <taxon>Bacteria</taxon>
        <taxon>Pseudomonadati</taxon>
        <taxon>Thermodesulfobacteriota</taxon>
        <taxon>Desulfovibrionia</taxon>
        <taxon>Desulfovibrionales</taxon>
        <taxon>Desulfonatronovibrionaceae</taxon>
        <taxon>Desulfonatronospira</taxon>
    </lineage>
</organism>
<feature type="domain" description="AAA+ ATPase" evidence="1">
    <location>
        <begin position="33"/>
        <end position="167"/>
    </location>
</feature>
<dbReference type="eggNOG" id="COG1373">
    <property type="taxonomic scope" value="Bacteria"/>
</dbReference>
<dbReference type="Proteomes" id="UP000005496">
    <property type="component" value="Unassembled WGS sequence"/>
</dbReference>
<accession>D6SR05</accession>
<evidence type="ECO:0000313" key="3">
    <source>
        <dbReference type="Proteomes" id="UP000005496"/>
    </source>
</evidence>
<dbReference type="PANTHER" id="PTHR33295:SF8">
    <property type="entry name" value="AAA+ ATPASE DOMAIN-CONTAINING PROTEIN"/>
    <property type="match status" value="1"/>
</dbReference>
<dbReference type="InterPro" id="IPR027417">
    <property type="entry name" value="P-loop_NTPase"/>
</dbReference>
<dbReference type="RefSeq" id="WP_008870495.1">
    <property type="nucleotide sequence ID" value="NZ_ACJN02000002.1"/>
</dbReference>
<proteinExistence type="predicted"/>
<dbReference type="AlphaFoldDB" id="D6SR05"/>
<dbReference type="OrthoDB" id="9801684at2"/>
<dbReference type="SMART" id="SM00382">
    <property type="entry name" value="AAA"/>
    <property type="match status" value="1"/>
</dbReference>
<protein>
    <submittedName>
        <fullName evidence="2">AAA ATPase</fullName>
    </submittedName>
</protein>
<dbReference type="InterPro" id="IPR041682">
    <property type="entry name" value="AAA_14"/>
</dbReference>
<gene>
    <name evidence="2" type="ORF">Dthio_PD2580</name>
</gene>
<sequence length="453" mass="52750">MDLKEIFKQLILDAQQAEQPRILPRTCCFPLVRGKVIALTGPRRSGKTFLFQAMIQDLLKQGIESTDIISVNLEDNRLFGLETPGLESLLQAYFEMWPEKKDRDTYLFLDEVQAVPGWDRFVRRVLDSERMYVFVTGSSSSMLDRELSTVLRGRTLSFRVMPLSLPEYGLFHGSDLSDAFSSRAVAAWGNRQEQYMRYGGFPEIVSMPESLKRRTLRDYLDLMLYRDIVERFDVKNTTLFRHVLNMLLYNMSGLVSVNRLFNTLKSQGHALSRDTLYDYFSYLEEAMLFYFVPVRSASVRKRQINPRKVYVLDQGFFWMASTGLTRDQGRILENMVFIELVRRENKVMYIKGRQETDFLAVSPEGRKQLIQVCLNMYDKTTRKREMDALSQAMDEEGLDRGLVITASELGEECKSNKRVDILPFWKWALSRDDNQDEHGYTAGRLPESRLFRA</sequence>
<comment type="caution">
    <text evidence="2">The sequence shown here is derived from an EMBL/GenBank/DDBJ whole genome shotgun (WGS) entry which is preliminary data.</text>
</comment>
<evidence type="ECO:0000259" key="1">
    <source>
        <dbReference type="SMART" id="SM00382"/>
    </source>
</evidence>
<reference evidence="2" key="1">
    <citation type="submission" date="2010-05" db="EMBL/GenBank/DDBJ databases">
        <title>The draft genome of Desulfonatronospira thiodismutans ASO3-1.</title>
        <authorList>
            <consortium name="US DOE Joint Genome Institute (JGI-PGF)"/>
            <person name="Lucas S."/>
            <person name="Copeland A."/>
            <person name="Lapidus A."/>
            <person name="Cheng J.-F."/>
            <person name="Bruce D."/>
            <person name="Goodwin L."/>
            <person name="Pitluck S."/>
            <person name="Chertkov O."/>
            <person name="Brettin T."/>
            <person name="Detter J.C."/>
            <person name="Han C."/>
            <person name="Land M.L."/>
            <person name="Hauser L."/>
            <person name="Kyrpides N."/>
            <person name="Mikhailova N."/>
            <person name="Muyzer G."/>
            <person name="Woyke T."/>
        </authorList>
    </citation>
    <scope>NUCLEOTIDE SEQUENCE [LARGE SCALE GENOMIC DNA]</scope>
    <source>
        <strain evidence="2">ASO3-1</strain>
    </source>
</reference>
<dbReference type="PANTHER" id="PTHR33295">
    <property type="entry name" value="ATPASE"/>
    <property type="match status" value="1"/>
</dbReference>
<keyword evidence="3" id="KW-1185">Reference proteome</keyword>